<dbReference type="RefSeq" id="WP_134836708.1">
    <property type="nucleotide sequence ID" value="NZ_SATR01000032.1"/>
</dbReference>
<dbReference type="Proteomes" id="UP000297753">
    <property type="component" value="Unassembled WGS sequence"/>
</dbReference>
<accession>A0A4Y8WBE7</accession>
<name>A0A4Y8WBE7_9VIBR</name>
<comment type="caution">
    <text evidence="2">The sequence shown here is derived from an EMBL/GenBank/DDBJ whole genome shotgun (WGS) entry which is preliminary data.</text>
</comment>
<keyword evidence="1" id="KW-1133">Transmembrane helix</keyword>
<evidence type="ECO:0000256" key="1">
    <source>
        <dbReference type="SAM" id="Phobius"/>
    </source>
</evidence>
<dbReference type="EMBL" id="SATR01000032">
    <property type="protein sequence ID" value="TFH90232.1"/>
    <property type="molecule type" value="Genomic_DNA"/>
</dbReference>
<keyword evidence="3" id="KW-1185">Reference proteome</keyword>
<organism evidence="2 3">
    <name type="scientific">Vibrio ouci</name>
    <dbReference type="NCBI Taxonomy" id="2499078"/>
    <lineage>
        <taxon>Bacteria</taxon>
        <taxon>Pseudomonadati</taxon>
        <taxon>Pseudomonadota</taxon>
        <taxon>Gammaproteobacteria</taxon>
        <taxon>Vibrionales</taxon>
        <taxon>Vibrionaceae</taxon>
        <taxon>Vibrio</taxon>
    </lineage>
</organism>
<dbReference type="AlphaFoldDB" id="A0A4Y8WBE7"/>
<protein>
    <submittedName>
        <fullName evidence="2">Uncharacterized protein</fullName>
    </submittedName>
</protein>
<dbReference type="OrthoDB" id="5917376at2"/>
<gene>
    <name evidence="2" type="ORF">ELS82_17985</name>
</gene>
<proteinExistence type="predicted"/>
<reference evidence="2 3" key="1">
    <citation type="submission" date="2019-01" db="EMBL/GenBank/DDBJ databases">
        <title>Vibrio BEI176 sp. nov, a marine bacterium isolated from China: eastern marignal seas.</title>
        <authorList>
            <person name="Li B."/>
        </authorList>
    </citation>
    <scope>NUCLEOTIDE SEQUENCE [LARGE SCALE GENOMIC DNA]</scope>
    <source>
        <strain evidence="2 3">BEI176</strain>
    </source>
</reference>
<feature type="transmembrane region" description="Helical" evidence="1">
    <location>
        <begin position="12"/>
        <end position="30"/>
    </location>
</feature>
<evidence type="ECO:0000313" key="2">
    <source>
        <dbReference type="EMBL" id="TFH90232.1"/>
    </source>
</evidence>
<keyword evidence="1" id="KW-0812">Transmembrane</keyword>
<keyword evidence="1" id="KW-0472">Membrane</keyword>
<evidence type="ECO:0000313" key="3">
    <source>
        <dbReference type="Proteomes" id="UP000297753"/>
    </source>
</evidence>
<sequence>MAAEKLTRGRFVQIIIMLTLLVTVFIWRTVTFTEPQILECNLKPNCAFSVKNERFNAQKLEDRVVIQKPSNNWTIKPQNSALKIIENESSWEVYPEPDSEFEISFSDLEQTNLAGVKFRI</sequence>